<evidence type="ECO:0000256" key="1">
    <source>
        <dbReference type="ARBA" id="ARBA00001924"/>
    </source>
</evidence>
<keyword evidence="16" id="KW-1185">Reference proteome</keyword>
<dbReference type="InterPro" id="IPR008335">
    <property type="entry name" value="Mopterin_OxRdtase_euk"/>
</dbReference>
<comment type="caution">
    <text evidence="15">The sequence shown here is derived from an EMBL/GenBank/DDBJ whole genome shotgun (WGS) entry which is preliminary data.</text>
</comment>
<evidence type="ECO:0000313" key="15">
    <source>
        <dbReference type="EMBL" id="KAK9508369.1"/>
    </source>
</evidence>
<dbReference type="PRINTS" id="PR00407">
    <property type="entry name" value="EUMOPTERIN"/>
</dbReference>
<keyword evidence="10" id="KW-0560">Oxidoreductase</keyword>
<sequence>MPTISRFVQHLFKKNINSFNSRVACSLISYNSENQQRYNDGKYNNHYKKIAIGAGVSLGFGLSFLTSKKEVDEEITGFGSPLPNLPTYKLTEIAEHSSKEKGIWVTYRHGVYDISEFIELHPGGDIILMAAGGSIDPFWNLYAIHKQDHILEMLEKYRIGNLDKEDAKGSKDDSDPYAWEPRRHPALMKSSDKPFCAEPPTQFLIQSHITPQELFFVRNHLPVPDVDPETYELEIEGIGIEGTKTFTLDDLKKLPKHTVTATIMCCGNRRGEMSKIKMIKGLNWGAGAIGTAEWTGVKLCDFLRSLGVSEDSKAEHVQFEGLDTDATNTSFGGSIPLVRALDPRSEVILAYEMNGKPLSRDHGFPLRAIVPGVAGARNVKWLSRIIVSENESDSHWQKNDYKGFSPNVDWDNVDFSSAPAVQELPVISAICTPLNGDVVHADVDDNITVKGYAWSGGGRNIIRVDLTCDHGKTWHTAKLLDKEKKSKAGDHVWDWTLWEAKIPLPKHADKEIDIQVKAVDSAYSTQPEYFENIWNLRGVANNAYHRVKVKVNK</sequence>
<feature type="domain" description="Cytochrome b5 heme-binding" evidence="14">
    <location>
        <begin position="85"/>
        <end position="163"/>
    </location>
</feature>
<dbReference type="AlphaFoldDB" id="A0AAW1DBI1"/>
<dbReference type="PROSITE" id="PS00191">
    <property type="entry name" value="CYTOCHROME_B5_1"/>
    <property type="match status" value="1"/>
</dbReference>
<accession>A0AAW1DBI1</accession>
<dbReference type="GO" id="GO:0006790">
    <property type="term" value="P:sulfur compound metabolic process"/>
    <property type="evidence" value="ECO:0007669"/>
    <property type="project" value="TreeGrafter"/>
</dbReference>
<dbReference type="GO" id="GO:0005758">
    <property type="term" value="C:mitochondrial intermembrane space"/>
    <property type="evidence" value="ECO:0007669"/>
    <property type="project" value="UniProtKB-SubCell"/>
</dbReference>
<dbReference type="SUPFAM" id="SSF56524">
    <property type="entry name" value="Oxidoreductase molybdopterin-binding domain"/>
    <property type="match status" value="1"/>
</dbReference>
<dbReference type="InterPro" id="IPR001199">
    <property type="entry name" value="Cyt_B5-like_heme/steroid-bd"/>
</dbReference>
<dbReference type="InterPro" id="IPR000572">
    <property type="entry name" value="OxRdtase_Mopterin-bd_dom"/>
</dbReference>
<reference evidence="15 16" key="1">
    <citation type="submission" date="2022-12" db="EMBL/GenBank/DDBJ databases">
        <title>Chromosome-level genome assembly of true bugs.</title>
        <authorList>
            <person name="Ma L."/>
            <person name="Li H."/>
        </authorList>
    </citation>
    <scope>NUCLEOTIDE SEQUENCE [LARGE SCALE GENOMIC DNA]</scope>
    <source>
        <strain evidence="15">Lab_2022b</strain>
    </source>
</reference>
<evidence type="ECO:0000256" key="10">
    <source>
        <dbReference type="ARBA" id="ARBA00023002"/>
    </source>
</evidence>
<evidence type="ECO:0000256" key="7">
    <source>
        <dbReference type="ARBA" id="ARBA00022505"/>
    </source>
</evidence>
<evidence type="ECO:0000256" key="12">
    <source>
        <dbReference type="ARBA" id="ARBA00023128"/>
    </source>
</evidence>
<dbReference type="InterPro" id="IPR014756">
    <property type="entry name" value="Ig_E-set"/>
</dbReference>
<evidence type="ECO:0000256" key="6">
    <source>
        <dbReference type="ARBA" id="ARBA00012505"/>
    </source>
</evidence>
<evidence type="ECO:0000313" key="16">
    <source>
        <dbReference type="Proteomes" id="UP001461498"/>
    </source>
</evidence>
<comment type="cofactor">
    <cofactor evidence="2">
        <name>heme b</name>
        <dbReference type="ChEBI" id="CHEBI:60344"/>
    </cofactor>
</comment>
<dbReference type="FunFam" id="3.90.420.10:FF:000002">
    <property type="entry name" value="sulfite oxidase, mitochondrial"/>
    <property type="match status" value="1"/>
</dbReference>
<dbReference type="InterPro" id="IPR005066">
    <property type="entry name" value="MoCF_OxRdtse_dimer"/>
</dbReference>
<organism evidence="15 16">
    <name type="scientific">Rhynocoris fuscipes</name>
    <dbReference type="NCBI Taxonomy" id="488301"/>
    <lineage>
        <taxon>Eukaryota</taxon>
        <taxon>Metazoa</taxon>
        <taxon>Ecdysozoa</taxon>
        <taxon>Arthropoda</taxon>
        <taxon>Hexapoda</taxon>
        <taxon>Insecta</taxon>
        <taxon>Pterygota</taxon>
        <taxon>Neoptera</taxon>
        <taxon>Paraneoptera</taxon>
        <taxon>Hemiptera</taxon>
        <taxon>Heteroptera</taxon>
        <taxon>Panheteroptera</taxon>
        <taxon>Cimicomorpha</taxon>
        <taxon>Reduviidae</taxon>
        <taxon>Harpactorinae</taxon>
        <taxon>Harpactorini</taxon>
        <taxon>Rhynocoris</taxon>
    </lineage>
</organism>
<dbReference type="PANTHER" id="PTHR19372:SF7">
    <property type="entry name" value="SULFITE OXIDASE, MITOCHONDRIAL"/>
    <property type="match status" value="1"/>
</dbReference>
<dbReference type="Gene3D" id="3.10.120.10">
    <property type="entry name" value="Cytochrome b5-like heme/steroid binding domain"/>
    <property type="match status" value="1"/>
</dbReference>
<comment type="pathway">
    <text evidence="4">Sulfur metabolism.</text>
</comment>
<evidence type="ECO:0000256" key="8">
    <source>
        <dbReference type="ARBA" id="ARBA00022617"/>
    </source>
</evidence>
<keyword evidence="7" id="KW-0500">Molybdenum</keyword>
<dbReference type="InterPro" id="IPR036400">
    <property type="entry name" value="Cyt_B5-like_heme/steroid_sf"/>
</dbReference>
<evidence type="ECO:0000259" key="14">
    <source>
        <dbReference type="PROSITE" id="PS50255"/>
    </source>
</evidence>
<keyword evidence="12" id="KW-0496">Mitochondrion</keyword>
<dbReference type="GO" id="GO:0008482">
    <property type="term" value="F:sulfite oxidase activity"/>
    <property type="evidence" value="ECO:0007669"/>
    <property type="project" value="UniProtKB-EC"/>
</dbReference>
<dbReference type="InterPro" id="IPR036374">
    <property type="entry name" value="OxRdtase_Mopterin-bd_sf"/>
</dbReference>
<evidence type="ECO:0000256" key="2">
    <source>
        <dbReference type="ARBA" id="ARBA00001970"/>
    </source>
</evidence>
<dbReference type="Pfam" id="PF00174">
    <property type="entry name" value="Oxidored_molyb"/>
    <property type="match status" value="1"/>
</dbReference>
<dbReference type="GO" id="GO:0020037">
    <property type="term" value="F:heme binding"/>
    <property type="evidence" value="ECO:0007669"/>
    <property type="project" value="InterPro"/>
</dbReference>
<dbReference type="Pfam" id="PF00173">
    <property type="entry name" value="Cyt-b5"/>
    <property type="match status" value="1"/>
</dbReference>
<dbReference type="CDD" id="cd02111">
    <property type="entry name" value="eukary_SO_Moco"/>
    <property type="match status" value="1"/>
</dbReference>
<dbReference type="FunFam" id="2.60.40.650:FF:000002">
    <property type="entry name" value="sulfite oxidase"/>
    <property type="match status" value="1"/>
</dbReference>
<evidence type="ECO:0000256" key="5">
    <source>
        <dbReference type="ARBA" id="ARBA00004971"/>
    </source>
</evidence>
<comment type="pathway">
    <text evidence="5">Energy metabolism; sulfur metabolism.</text>
</comment>
<dbReference type="EC" id="1.8.3.1" evidence="6"/>
<dbReference type="PANTHER" id="PTHR19372">
    <property type="entry name" value="SULFITE REDUCTASE"/>
    <property type="match status" value="1"/>
</dbReference>
<proteinExistence type="predicted"/>
<dbReference type="Pfam" id="PF03404">
    <property type="entry name" value="Mo-co_dimer"/>
    <property type="match status" value="1"/>
</dbReference>
<evidence type="ECO:0000256" key="9">
    <source>
        <dbReference type="ARBA" id="ARBA00022723"/>
    </source>
</evidence>
<evidence type="ECO:0000256" key="11">
    <source>
        <dbReference type="ARBA" id="ARBA00023004"/>
    </source>
</evidence>
<dbReference type="SMART" id="SM01117">
    <property type="entry name" value="Cyt-b5"/>
    <property type="match status" value="1"/>
</dbReference>
<gene>
    <name evidence="15" type="ORF">O3M35_005950</name>
</gene>
<dbReference type="GO" id="GO:0030151">
    <property type="term" value="F:molybdenum ion binding"/>
    <property type="evidence" value="ECO:0007669"/>
    <property type="project" value="InterPro"/>
</dbReference>
<evidence type="ECO:0000256" key="4">
    <source>
        <dbReference type="ARBA" id="ARBA00004678"/>
    </source>
</evidence>
<name>A0AAW1DBI1_9HEMI</name>
<dbReference type="GO" id="GO:0043546">
    <property type="term" value="F:molybdopterin cofactor binding"/>
    <property type="evidence" value="ECO:0007669"/>
    <property type="project" value="TreeGrafter"/>
</dbReference>
<dbReference type="Proteomes" id="UP001461498">
    <property type="component" value="Unassembled WGS sequence"/>
</dbReference>
<comment type="cofactor">
    <cofactor evidence="1">
        <name>Mo-molybdopterin</name>
        <dbReference type="ChEBI" id="CHEBI:71302"/>
    </cofactor>
</comment>
<dbReference type="Gene3D" id="2.60.40.650">
    <property type="match status" value="1"/>
</dbReference>
<dbReference type="PRINTS" id="PR00363">
    <property type="entry name" value="CYTOCHROMEB5"/>
</dbReference>
<dbReference type="SUPFAM" id="SSF55856">
    <property type="entry name" value="Cytochrome b5-like heme/steroid binding domain"/>
    <property type="match status" value="1"/>
</dbReference>
<protein>
    <recommendedName>
        <fullName evidence="13">Sulfite oxidase</fullName>
        <ecNumber evidence="6">1.8.3.1</ecNumber>
    </recommendedName>
</protein>
<keyword evidence="8" id="KW-0349">Heme</keyword>
<keyword evidence="11" id="KW-0408">Iron</keyword>
<comment type="subcellular location">
    <subcellularLocation>
        <location evidence="3">Mitochondrion intermembrane space</location>
    </subcellularLocation>
</comment>
<dbReference type="Gene3D" id="3.90.420.10">
    <property type="entry name" value="Oxidoreductase, molybdopterin-binding domain"/>
    <property type="match status" value="1"/>
</dbReference>
<dbReference type="PROSITE" id="PS50255">
    <property type="entry name" value="CYTOCHROME_B5_2"/>
    <property type="match status" value="1"/>
</dbReference>
<dbReference type="FunFam" id="3.10.120.10:FF:000007">
    <property type="entry name" value="Sulfite oxidase, mitochondrial"/>
    <property type="match status" value="1"/>
</dbReference>
<evidence type="ECO:0000256" key="13">
    <source>
        <dbReference type="ARBA" id="ARBA00070338"/>
    </source>
</evidence>
<dbReference type="EMBL" id="JAPXFL010000003">
    <property type="protein sequence ID" value="KAK9508369.1"/>
    <property type="molecule type" value="Genomic_DNA"/>
</dbReference>
<keyword evidence="9" id="KW-0479">Metal-binding</keyword>
<dbReference type="InterPro" id="IPR018506">
    <property type="entry name" value="Cyt_B5_heme-BS"/>
</dbReference>
<dbReference type="SUPFAM" id="SSF81296">
    <property type="entry name" value="E set domains"/>
    <property type="match status" value="1"/>
</dbReference>
<evidence type="ECO:0000256" key="3">
    <source>
        <dbReference type="ARBA" id="ARBA00004569"/>
    </source>
</evidence>